<feature type="domain" description="RNase III" evidence="19">
    <location>
        <begin position="1202"/>
        <end position="1349"/>
    </location>
</feature>
<dbReference type="CDD" id="cd00593">
    <property type="entry name" value="RIBOc"/>
    <property type="match status" value="2"/>
</dbReference>
<evidence type="ECO:0000259" key="22">
    <source>
        <dbReference type="PROSITE" id="PS51194"/>
    </source>
</evidence>
<dbReference type="SMART" id="SM00535">
    <property type="entry name" value="RIBOc"/>
    <property type="match status" value="2"/>
</dbReference>
<keyword evidence="15" id="KW-0464">Manganese</keyword>
<accession>A0AAN9T3N9</accession>
<feature type="domain" description="RNase III" evidence="19">
    <location>
        <begin position="1035"/>
        <end position="1166"/>
    </location>
</feature>
<evidence type="ECO:0000313" key="25">
    <source>
        <dbReference type="Proteomes" id="UP001386955"/>
    </source>
</evidence>
<dbReference type="PANTHER" id="PTHR14950:SF70">
    <property type="entry name" value="ENDORIBONUCLEASE DICER HOMOLOG 2"/>
    <property type="match status" value="1"/>
</dbReference>
<feature type="domain" description="Helicase ATP-binding" evidence="21">
    <location>
        <begin position="91"/>
        <end position="270"/>
    </location>
</feature>
<dbReference type="FunFam" id="1.10.1520.10:FF:000013">
    <property type="entry name" value="Endoribonuclease Dicer homolog 2"/>
    <property type="match status" value="1"/>
</dbReference>
<keyword evidence="14" id="KW-0943">RNA-mediated gene silencing</keyword>
<dbReference type="GO" id="GO:0003723">
    <property type="term" value="F:RNA binding"/>
    <property type="evidence" value="ECO:0007669"/>
    <property type="project" value="UniProtKB-UniRule"/>
</dbReference>
<keyword evidence="12" id="KW-0460">Magnesium</keyword>
<evidence type="ECO:0000256" key="12">
    <source>
        <dbReference type="ARBA" id="ARBA00022842"/>
    </source>
</evidence>
<dbReference type="SUPFAM" id="SSF101690">
    <property type="entry name" value="PAZ domain"/>
    <property type="match status" value="1"/>
</dbReference>
<evidence type="ECO:0000256" key="4">
    <source>
        <dbReference type="ARBA" id="ARBA00022722"/>
    </source>
</evidence>
<keyword evidence="13 18" id="KW-0694">RNA-binding</keyword>
<keyword evidence="11" id="KW-0067">ATP-binding</keyword>
<dbReference type="SMART" id="SM00490">
    <property type="entry name" value="HELICc"/>
    <property type="match status" value="1"/>
</dbReference>
<evidence type="ECO:0000256" key="18">
    <source>
        <dbReference type="PROSITE-ProRule" id="PRU00657"/>
    </source>
</evidence>
<name>A0AAN9T3N9_PSOTE</name>
<feature type="domain" description="Dicer dsRNA-binding fold" evidence="23">
    <location>
        <begin position="619"/>
        <end position="701"/>
    </location>
</feature>
<dbReference type="FunFam" id="3.40.50.300:FF:000420">
    <property type="entry name" value="Endoribonuclease dicer-like 1"/>
    <property type="match status" value="1"/>
</dbReference>
<gene>
    <name evidence="24" type="ORF">VNO78_04480</name>
</gene>
<dbReference type="PANTHER" id="PTHR14950">
    <property type="entry name" value="DICER-RELATED"/>
    <property type="match status" value="1"/>
</dbReference>
<dbReference type="Proteomes" id="UP001386955">
    <property type="component" value="Unassembled WGS sequence"/>
</dbReference>
<dbReference type="FunFam" id="3.40.50.300:FF:000705">
    <property type="entry name" value="Endoribonuclease dicer-like protein"/>
    <property type="match status" value="1"/>
</dbReference>
<dbReference type="InterPro" id="IPR003100">
    <property type="entry name" value="PAZ_dom"/>
</dbReference>
<keyword evidence="5" id="KW-0479">Metal-binding</keyword>
<dbReference type="SUPFAM" id="SSF52540">
    <property type="entry name" value="P-loop containing nucleoside triphosphate hydrolases"/>
    <property type="match status" value="1"/>
</dbReference>
<comment type="cofactor">
    <cofactor evidence="1">
        <name>Mn(2+)</name>
        <dbReference type="ChEBI" id="CHEBI:29035"/>
    </cofactor>
</comment>
<dbReference type="PROSITE" id="PS51194">
    <property type="entry name" value="HELICASE_CTER"/>
    <property type="match status" value="1"/>
</dbReference>
<dbReference type="GO" id="GO:0005737">
    <property type="term" value="C:cytoplasm"/>
    <property type="evidence" value="ECO:0007669"/>
    <property type="project" value="TreeGrafter"/>
</dbReference>
<keyword evidence="9" id="KW-0378">Hydrolase</keyword>
<dbReference type="InterPro" id="IPR038248">
    <property type="entry name" value="Dicer_dimer_sf"/>
</dbReference>
<dbReference type="GO" id="GO:0046872">
    <property type="term" value="F:metal ion binding"/>
    <property type="evidence" value="ECO:0007669"/>
    <property type="project" value="UniProtKB-KW"/>
</dbReference>
<dbReference type="SMART" id="SM00949">
    <property type="entry name" value="PAZ"/>
    <property type="match status" value="1"/>
</dbReference>
<evidence type="ECO:0000256" key="14">
    <source>
        <dbReference type="ARBA" id="ARBA00023158"/>
    </source>
</evidence>
<evidence type="ECO:0000259" key="19">
    <source>
        <dbReference type="PROSITE" id="PS50142"/>
    </source>
</evidence>
<evidence type="ECO:0000313" key="24">
    <source>
        <dbReference type="EMBL" id="KAK7412825.1"/>
    </source>
</evidence>
<dbReference type="SMART" id="SM00487">
    <property type="entry name" value="DEXDc"/>
    <property type="match status" value="1"/>
</dbReference>
<dbReference type="GO" id="GO:0010267">
    <property type="term" value="P:ta-siRNA processing"/>
    <property type="evidence" value="ECO:0007669"/>
    <property type="project" value="UniProtKB-ARBA"/>
</dbReference>
<dbReference type="InterPro" id="IPR036389">
    <property type="entry name" value="RNase_III_sf"/>
</dbReference>
<dbReference type="InterPro" id="IPR011545">
    <property type="entry name" value="DEAD/DEAH_box_helicase_dom"/>
</dbReference>
<dbReference type="PROSITE" id="PS00517">
    <property type="entry name" value="RNASE_3_1"/>
    <property type="match status" value="1"/>
</dbReference>
<evidence type="ECO:0000256" key="6">
    <source>
        <dbReference type="ARBA" id="ARBA00022737"/>
    </source>
</evidence>
<dbReference type="Pfam" id="PF00271">
    <property type="entry name" value="Helicase_C"/>
    <property type="match status" value="1"/>
</dbReference>
<feature type="domain" description="PAZ" evidence="20">
    <location>
        <begin position="848"/>
        <end position="985"/>
    </location>
</feature>
<dbReference type="FunFam" id="3.30.160.380:FF:000001">
    <property type="entry name" value="Endoribonuclease dicer-like 1"/>
    <property type="match status" value="1"/>
</dbReference>
<dbReference type="EMBL" id="JAYMYS010000001">
    <property type="protein sequence ID" value="KAK7412825.1"/>
    <property type="molecule type" value="Genomic_DNA"/>
</dbReference>
<dbReference type="GO" id="GO:0004386">
    <property type="term" value="F:helicase activity"/>
    <property type="evidence" value="ECO:0007669"/>
    <property type="project" value="UniProtKB-KW"/>
</dbReference>
<evidence type="ECO:0000259" key="23">
    <source>
        <dbReference type="PROSITE" id="PS51327"/>
    </source>
</evidence>
<evidence type="ECO:0000256" key="3">
    <source>
        <dbReference type="ARBA" id="ARBA00004123"/>
    </source>
</evidence>
<evidence type="ECO:0000256" key="16">
    <source>
        <dbReference type="ARBA" id="ARBA00023242"/>
    </source>
</evidence>
<dbReference type="GO" id="GO:0004525">
    <property type="term" value="F:ribonuclease III activity"/>
    <property type="evidence" value="ECO:0007669"/>
    <property type="project" value="InterPro"/>
</dbReference>
<dbReference type="Gene3D" id="1.10.1520.10">
    <property type="entry name" value="Ribonuclease III domain"/>
    <property type="match status" value="2"/>
</dbReference>
<dbReference type="FunFam" id="1.10.1520.10:FF:000004">
    <property type="entry name" value="Endoribonuclease dicer-like 1"/>
    <property type="match status" value="1"/>
</dbReference>
<dbReference type="Gene3D" id="3.30.160.380">
    <property type="entry name" value="Dicer dimerisation domain"/>
    <property type="match status" value="1"/>
</dbReference>
<evidence type="ECO:0000256" key="11">
    <source>
        <dbReference type="ARBA" id="ARBA00022840"/>
    </source>
</evidence>
<keyword evidence="6" id="KW-0677">Repeat</keyword>
<comment type="cofactor">
    <cofactor evidence="2">
        <name>Mg(2+)</name>
        <dbReference type="ChEBI" id="CHEBI:18420"/>
    </cofactor>
</comment>
<dbReference type="Gene3D" id="3.40.50.300">
    <property type="entry name" value="P-loop containing nucleotide triphosphate hydrolases"/>
    <property type="match status" value="2"/>
</dbReference>
<evidence type="ECO:0000256" key="15">
    <source>
        <dbReference type="ARBA" id="ARBA00023211"/>
    </source>
</evidence>
<dbReference type="InterPro" id="IPR005034">
    <property type="entry name" value="Dicer_dimerisation"/>
</dbReference>
<keyword evidence="4" id="KW-0540">Nuclease</keyword>
<dbReference type="GO" id="GO:0005634">
    <property type="term" value="C:nucleus"/>
    <property type="evidence" value="ECO:0007669"/>
    <property type="project" value="UniProtKB-SubCell"/>
</dbReference>
<evidence type="ECO:0000259" key="21">
    <source>
        <dbReference type="PROSITE" id="PS51192"/>
    </source>
</evidence>
<keyword evidence="10" id="KW-0347">Helicase</keyword>
<keyword evidence="8" id="KW-0255">Endonuclease</keyword>
<evidence type="ECO:0000256" key="1">
    <source>
        <dbReference type="ARBA" id="ARBA00001936"/>
    </source>
</evidence>
<dbReference type="SUPFAM" id="SSF69065">
    <property type="entry name" value="RNase III domain-like"/>
    <property type="match status" value="2"/>
</dbReference>
<sequence length="1510" mass="171887">MAYHWLKDYLGNNDTYRVKGRQDKNLAVESLTQVKFFMESFPRLSPIKDKVDQGGDITMEEALSMEIDSYIQQQEVSPDVLPFARIYQLEALDKAIRENTIVYLETGSGKTLIAIMLLRSYAHLLRKPSPFFAVFLVPQVVLVSQQAEAVRKHTDLKVGLYWGEMGVDFWDAATWKQEIQKHEVFVMTPAILLNCLRHSFFKLNLIKLLIMDECHHARGKHPYACIMTEFYHHQLNSGISDLPRIFGMTASPIKSKVGNCESSWSENILKLMTLMHSKVYTCISEAVLTKFISTSTPKFKFYRDNGVQFVLFEELAFKLKVLKEQHELTLGSSDFTKSAADSAVRRIAKIFSGLMFCLDELGVWLTLKAAESLSSNEYESFSWGHSGDRVVKNFVLAVVNMLKTNLPCAPQWSIGENIKLDVEMGLLTSKVFCLIDSLLEYRGLTDMRCIIFVQRVITAIVLQDLLNTLLPKYNSWKTKFIAGHNSGLQNQSRRKQNEIVEEFRMGLVNIIVATSILEEGLDVQSCNLVIRFDPCPTVCSFIQSRGRARMQNSDYILMVKSGDSVTCSRLEKYLASGYIMRKESLRQSSLSCDHFEGNQFDEETYRVPSTEAFANLSSSISLIHLYCSRLPSDGYFKPTPRWDKDTRTLYLPKSCPLQPICVEGDKKLLKNIACLEACKQLHKIGALTDNLVPDIVIEEAEVEEFGNEPYDENQPTYVPFGLVNCGSNNSCTMYHCYLMEFQQNFSYDTSVQDIFLAVRIELDPKIGCMQFDMDFDRGSLSVNLRYKGTINLLPDQVLLCKKFQVTMLRILIYNDMSKLNTGLEECYLKDDLEIDYLLLPATGKGQKSSVDWLTVNSVNPSSIHCKYHQPHIRTKGGLVCTCKLQNALVCTCHNKNGESYFYITTGIIELDGNSPMELRSGVITTYKKYYKQKHDIQLQFEHQQLLKARHKFQVKNYCHGLKQGKEREASNAFVELPPELCSVVMSPITDSIIYSFSFIPSIMHRIESLLGAFNLKKMHLDHCAHDEIQTIKVLEAITTKRCKEAFHYESLETLGDSFLKYAASQELFKAYQNHHEGLLTLKREKIISNASLCKLGCSSGLAGFIRNEAFEPNAWIIPGDNSGIFKFKELVTNGKKIYVSGERKLKRKIIADVVEALIGAFLSSGGEEAALLFMNWIGIKVSFNKIPYERHFDIQPENLVNVRFLESKLNYSFNDRSLLVEAVTHGSYMLPEVPRCYQRLEFLGDSVLDYLITWHLYNKYPGMSPGQLTDMRSASVNNDCYAWSAIKQGLHKHVLHASQELHMHIAVTLNNFNQLSSSSTFGYDSETSLPKVLGDIIESLAGAILVDSGYNKEVVWQSIRPLLEPLVTPETLKLHPVRELNELCQKRSYVIKKVVSHKDGVTNYRMEVEADGITHQYEYLGPALKDTANKIVCKQILNSLKGELNGFDTITTKDAHCEQRIYLYKLAAATVKTDHVQDLEKELEERHYLIGILKLAAVKDHLEQLQESFF</sequence>
<evidence type="ECO:0000256" key="17">
    <source>
        <dbReference type="ARBA" id="ARBA00035116"/>
    </source>
</evidence>
<comment type="similarity">
    <text evidence="17 18">Belongs to the helicase family. Dicer subfamily.</text>
</comment>
<feature type="domain" description="Helicase C-terminal" evidence="22">
    <location>
        <begin position="434"/>
        <end position="603"/>
    </location>
</feature>
<evidence type="ECO:0000256" key="2">
    <source>
        <dbReference type="ARBA" id="ARBA00001946"/>
    </source>
</evidence>
<dbReference type="CDD" id="cd18802">
    <property type="entry name" value="SF2_C_dicer"/>
    <property type="match status" value="1"/>
</dbReference>
<keyword evidence="25" id="KW-1185">Reference proteome</keyword>
<dbReference type="InterPro" id="IPR014001">
    <property type="entry name" value="Helicase_ATP-bd"/>
</dbReference>
<dbReference type="InterPro" id="IPR036085">
    <property type="entry name" value="PAZ_dom_sf"/>
</dbReference>
<dbReference type="PROSITE" id="PS50142">
    <property type="entry name" value="RNASE_3_2"/>
    <property type="match status" value="2"/>
</dbReference>
<dbReference type="PROSITE" id="PS50821">
    <property type="entry name" value="PAZ"/>
    <property type="match status" value="1"/>
</dbReference>
<dbReference type="SUPFAM" id="SSF54768">
    <property type="entry name" value="dsRNA-binding domain-like"/>
    <property type="match status" value="1"/>
</dbReference>
<reference evidence="24 25" key="1">
    <citation type="submission" date="2024-01" db="EMBL/GenBank/DDBJ databases">
        <title>The genomes of 5 underutilized Papilionoideae crops provide insights into root nodulation and disease resistanc.</title>
        <authorList>
            <person name="Jiang F."/>
        </authorList>
    </citation>
    <scope>NUCLEOTIDE SEQUENCE [LARGE SCALE GENOMIC DNA]</scope>
    <source>
        <strain evidence="24">DUOXIRENSHENG_FW03</strain>
        <tissue evidence="24">Leaves</tissue>
    </source>
</reference>
<dbReference type="PROSITE" id="PS51192">
    <property type="entry name" value="HELICASE_ATP_BIND_1"/>
    <property type="match status" value="1"/>
</dbReference>
<organism evidence="24 25">
    <name type="scientific">Psophocarpus tetragonolobus</name>
    <name type="common">Winged bean</name>
    <name type="synonym">Dolichos tetragonolobus</name>
    <dbReference type="NCBI Taxonomy" id="3891"/>
    <lineage>
        <taxon>Eukaryota</taxon>
        <taxon>Viridiplantae</taxon>
        <taxon>Streptophyta</taxon>
        <taxon>Embryophyta</taxon>
        <taxon>Tracheophyta</taxon>
        <taxon>Spermatophyta</taxon>
        <taxon>Magnoliopsida</taxon>
        <taxon>eudicotyledons</taxon>
        <taxon>Gunneridae</taxon>
        <taxon>Pentapetalae</taxon>
        <taxon>rosids</taxon>
        <taxon>fabids</taxon>
        <taxon>Fabales</taxon>
        <taxon>Fabaceae</taxon>
        <taxon>Papilionoideae</taxon>
        <taxon>50 kb inversion clade</taxon>
        <taxon>NPAAA clade</taxon>
        <taxon>indigoferoid/millettioid clade</taxon>
        <taxon>Phaseoleae</taxon>
        <taxon>Psophocarpus</taxon>
    </lineage>
</organism>
<dbReference type="PROSITE" id="PS51327">
    <property type="entry name" value="DICER_DSRBF"/>
    <property type="match status" value="1"/>
</dbReference>
<dbReference type="GO" id="GO:0005524">
    <property type="term" value="F:ATP binding"/>
    <property type="evidence" value="ECO:0007669"/>
    <property type="project" value="UniProtKB-KW"/>
</dbReference>
<evidence type="ECO:0000256" key="9">
    <source>
        <dbReference type="ARBA" id="ARBA00022801"/>
    </source>
</evidence>
<dbReference type="Pfam" id="PF02170">
    <property type="entry name" value="PAZ"/>
    <property type="match status" value="1"/>
</dbReference>
<proteinExistence type="inferred from homology"/>
<dbReference type="Gene3D" id="2.170.260.10">
    <property type="entry name" value="paz domain"/>
    <property type="match status" value="1"/>
</dbReference>
<protein>
    <submittedName>
        <fullName evidence="24">Uncharacterized protein</fullName>
    </submittedName>
</protein>
<dbReference type="InterPro" id="IPR001650">
    <property type="entry name" value="Helicase_C-like"/>
</dbReference>
<dbReference type="InterPro" id="IPR000999">
    <property type="entry name" value="RNase_III_dom"/>
</dbReference>
<evidence type="ECO:0000256" key="13">
    <source>
        <dbReference type="ARBA" id="ARBA00022884"/>
    </source>
</evidence>
<dbReference type="Pfam" id="PF03368">
    <property type="entry name" value="Dicer_dimer"/>
    <property type="match status" value="1"/>
</dbReference>
<keyword evidence="16" id="KW-0539">Nucleus</keyword>
<keyword evidence="7" id="KW-0547">Nucleotide-binding</keyword>
<dbReference type="CDD" id="cd18034">
    <property type="entry name" value="DEXHc_dicer"/>
    <property type="match status" value="1"/>
</dbReference>
<comment type="subcellular location">
    <subcellularLocation>
        <location evidence="3">Nucleus</location>
    </subcellularLocation>
</comment>
<comment type="caution">
    <text evidence="24">The sequence shown here is derived from an EMBL/GenBank/DDBJ whole genome shotgun (WGS) entry which is preliminary data.</text>
</comment>
<evidence type="ECO:0000256" key="8">
    <source>
        <dbReference type="ARBA" id="ARBA00022759"/>
    </source>
</evidence>
<dbReference type="InterPro" id="IPR027417">
    <property type="entry name" value="P-loop_NTPase"/>
</dbReference>
<evidence type="ECO:0000256" key="7">
    <source>
        <dbReference type="ARBA" id="ARBA00022741"/>
    </source>
</evidence>
<dbReference type="Pfam" id="PF00636">
    <property type="entry name" value="Ribonuclease_3"/>
    <property type="match status" value="2"/>
</dbReference>
<evidence type="ECO:0000259" key="20">
    <source>
        <dbReference type="PROSITE" id="PS50821"/>
    </source>
</evidence>
<evidence type="ECO:0000256" key="10">
    <source>
        <dbReference type="ARBA" id="ARBA00022806"/>
    </source>
</evidence>
<dbReference type="Pfam" id="PF00270">
    <property type="entry name" value="DEAD"/>
    <property type="match status" value="1"/>
</dbReference>
<evidence type="ECO:0000256" key="5">
    <source>
        <dbReference type="ARBA" id="ARBA00022723"/>
    </source>
</evidence>